<evidence type="ECO:0000259" key="7">
    <source>
        <dbReference type="Pfam" id="PF01425"/>
    </source>
</evidence>
<feature type="binding site" evidence="6">
    <location>
        <position position="162"/>
    </location>
    <ligand>
        <name>substrate</name>
    </ligand>
</feature>
<comment type="similarity">
    <text evidence="2">Belongs to the amidase family.</text>
</comment>
<sequence length="561" mass="62082">MVFSLDYFQHRRDCQFKQAQRAERIASLTAYHAPLTASDHETVDAAIEDLVQGVHKGFLQPADILRTYGKVAFRAHEKTNCLTEVMLSSAETWLQDGSVNLEGPLAGIPVSLKDSIVVGGYDATVGYSSFVGNAPARDGGMVRLLKDAGAVPYVKTNLPITLLSFESTNDVWGRCTNPHNAASSPGGSTGGEAALLALGGRIGIGSDVAGSVRAPAHFSGCYSLRCSTGRWPRYGVCASIPGQEGVMSVCSPMARTLNDLTYFTSAVIGMQPWKYDYGAHPLAWRPEMEAEYAEKKKLRVGVLRTDGVVDPSPACRRALEIAEAAFRKDDHEIVEISPPDMYRALRIASLLLNADGCKTFRSFMRTGEWQDPGADQLSFLMRLPRPLKYIYYLWVKYVRRDDIWAGLVRDWHAKSAFENWKLVMERETYRAEWFEWWNKEELDFILAPPNATPAVPHGGMKDAVSSCGYTFLFNLLDYTAGVVPVTHVDKDLDQLPAGFNIKKLNGVAHGAYKLYDADAMHGLPVGVQVVGRRLEEEKILAIMKRLDDGLGDQKYQLLSID</sequence>
<feature type="binding site" evidence="6">
    <location>
        <position position="188"/>
    </location>
    <ligand>
        <name>substrate</name>
    </ligand>
</feature>
<dbReference type="Pfam" id="PF01425">
    <property type="entry name" value="Amidase"/>
    <property type="match status" value="1"/>
</dbReference>
<evidence type="ECO:0000256" key="3">
    <source>
        <dbReference type="ARBA" id="ARBA00012922"/>
    </source>
</evidence>
<evidence type="ECO:0000256" key="1">
    <source>
        <dbReference type="ARBA" id="ARBA00001311"/>
    </source>
</evidence>
<dbReference type="Gene3D" id="3.90.1300.10">
    <property type="entry name" value="Amidase signature (AS) domain"/>
    <property type="match status" value="1"/>
</dbReference>
<keyword evidence="9" id="KW-1185">Reference proteome</keyword>
<dbReference type="InterPro" id="IPR036928">
    <property type="entry name" value="AS_sf"/>
</dbReference>
<evidence type="ECO:0000313" key="8">
    <source>
        <dbReference type="EMBL" id="KAJ9151794.1"/>
    </source>
</evidence>
<dbReference type="Proteomes" id="UP001174694">
    <property type="component" value="Unassembled WGS sequence"/>
</dbReference>
<dbReference type="AlphaFoldDB" id="A0AA38S6Z1"/>
<dbReference type="PIRSF" id="PIRSF001221">
    <property type="entry name" value="Amidase_fungi"/>
    <property type="match status" value="1"/>
</dbReference>
<evidence type="ECO:0000313" key="9">
    <source>
        <dbReference type="Proteomes" id="UP001174694"/>
    </source>
</evidence>
<comment type="caution">
    <text evidence="8">The sequence shown here is derived from an EMBL/GenBank/DDBJ whole genome shotgun (WGS) entry which is preliminary data.</text>
</comment>
<feature type="domain" description="Amidase" evidence="7">
    <location>
        <begin position="64"/>
        <end position="540"/>
    </location>
</feature>
<dbReference type="PANTHER" id="PTHR46072">
    <property type="entry name" value="AMIDASE-RELATED-RELATED"/>
    <property type="match status" value="1"/>
</dbReference>
<evidence type="ECO:0000256" key="2">
    <source>
        <dbReference type="ARBA" id="ARBA00009199"/>
    </source>
</evidence>
<accession>A0AA38S6Z1</accession>
<feature type="binding site" evidence="6">
    <location>
        <begin position="208"/>
        <end position="211"/>
    </location>
    <ligand>
        <name>substrate</name>
    </ligand>
</feature>
<keyword evidence="4" id="KW-0378">Hydrolase</keyword>
<evidence type="ECO:0000256" key="5">
    <source>
        <dbReference type="PIRSR" id="PIRSR001221-1"/>
    </source>
</evidence>
<dbReference type="PANTHER" id="PTHR46072:SF10">
    <property type="entry name" value="ACETAMIDASE"/>
    <property type="match status" value="1"/>
</dbReference>
<dbReference type="EC" id="3.5.1.4" evidence="3"/>
<feature type="active site" description="Charge relay system" evidence="5">
    <location>
        <position position="188"/>
    </location>
</feature>
<reference evidence="8" key="1">
    <citation type="submission" date="2022-07" db="EMBL/GenBank/DDBJ databases">
        <title>Fungi with potential for degradation of polypropylene.</title>
        <authorList>
            <person name="Gostincar C."/>
        </authorList>
    </citation>
    <scope>NUCLEOTIDE SEQUENCE</scope>
    <source>
        <strain evidence="8">EXF-13308</strain>
    </source>
</reference>
<evidence type="ECO:0000256" key="4">
    <source>
        <dbReference type="ARBA" id="ARBA00022801"/>
    </source>
</evidence>
<name>A0AA38S6Z1_9PEZI</name>
<dbReference type="FunFam" id="3.90.1300.10:FF:000003">
    <property type="entry name" value="Amidase signature enzyme"/>
    <property type="match status" value="1"/>
</dbReference>
<gene>
    <name evidence="8" type="ORF">NKR23_g2719</name>
</gene>
<evidence type="ECO:0000256" key="6">
    <source>
        <dbReference type="PIRSR" id="PIRSR001221-2"/>
    </source>
</evidence>
<proteinExistence type="inferred from homology"/>
<feature type="active site" description="Acyl-ester intermediate" evidence="5">
    <location>
        <position position="211"/>
    </location>
</feature>
<dbReference type="GO" id="GO:0004040">
    <property type="term" value="F:amidase activity"/>
    <property type="evidence" value="ECO:0007669"/>
    <property type="project" value="UniProtKB-EC"/>
</dbReference>
<dbReference type="InterPro" id="IPR023631">
    <property type="entry name" value="Amidase_dom"/>
</dbReference>
<organism evidence="8 9">
    <name type="scientific">Pleurostoma richardsiae</name>
    <dbReference type="NCBI Taxonomy" id="41990"/>
    <lineage>
        <taxon>Eukaryota</taxon>
        <taxon>Fungi</taxon>
        <taxon>Dikarya</taxon>
        <taxon>Ascomycota</taxon>
        <taxon>Pezizomycotina</taxon>
        <taxon>Sordariomycetes</taxon>
        <taxon>Sordariomycetidae</taxon>
        <taxon>Calosphaeriales</taxon>
        <taxon>Pleurostomataceae</taxon>
        <taxon>Pleurostoma</taxon>
    </lineage>
</organism>
<dbReference type="EMBL" id="JANBVO010000005">
    <property type="protein sequence ID" value="KAJ9151794.1"/>
    <property type="molecule type" value="Genomic_DNA"/>
</dbReference>
<protein>
    <recommendedName>
        <fullName evidence="3">amidase</fullName>
        <ecNumber evidence="3">3.5.1.4</ecNumber>
    </recommendedName>
</protein>
<comment type="catalytic activity">
    <reaction evidence="1">
        <text>a monocarboxylic acid amide + H2O = a monocarboxylate + NH4(+)</text>
        <dbReference type="Rhea" id="RHEA:12020"/>
        <dbReference type="ChEBI" id="CHEBI:15377"/>
        <dbReference type="ChEBI" id="CHEBI:28938"/>
        <dbReference type="ChEBI" id="CHEBI:35757"/>
        <dbReference type="ChEBI" id="CHEBI:83628"/>
        <dbReference type="EC" id="3.5.1.4"/>
    </reaction>
</comment>
<dbReference type="SUPFAM" id="SSF75304">
    <property type="entry name" value="Amidase signature (AS) enzymes"/>
    <property type="match status" value="1"/>
</dbReference>
<feature type="active site" description="Charge relay system" evidence="5">
    <location>
        <position position="113"/>
    </location>
</feature>